<dbReference type="GO" id="GO:0035091">
    <property type="term" value="F:phosphatidylinositol binding"/>
    <property type="evidence" value="ECO:0007669"/>
    <property type="project" value="TreeGrafter"/>
</dbReference>
<feature type="compositionally biased region" description="Basic residues" evidence="4">
    <location>
        <begin position="261"/>
        <end position="272"/>
    </location>
</feature>
<evidence type="ECO:0000256" key="2">
    <source>
        <dbReference type="ARBA" id="ARBA00022443"/>
    </source>
</evidence>
<dbReference type="eggNOG" id="KOG1843">
    <property type="taxonomic scope" value="Eukaryota"/>
</dbReference>
<dbReference type="CDD" id="cd11842">
    <property type="entry name" value="SH3_Ysc84p_like"/>
    <property type="match status" value="1"/>
</dbReference>
<sequence>MGIHNPLPASLKSECKKTGKILASFVDPRQTLGAQEVIPPSVLTNAKGLVIMTVLKAGFLFSGRIGSGLIVARLDDGTWSAPSAVMTGGMGVGAQIGSELTDFVIILNSRSAVQTFARLGSITLGGNLSVAAGPLGRNAEAGGGASVGGMAPIFSYSKTKGLFAGVSLEGSILVERRDANRSLYRGDINAKRLLTGQVPQPAAADPLYKVLNSRIFNMYREYEGDIYNDVPIYAEDEPEDIWGPPGSRAKRDTLDSDSGYRSRRSQPTRSSRRYASDDEEDDYDRYRNRNRPTSKLTSSSIRSSRAKNDGFQSQYTDTPTPTSTNDYYSDEEHSYDSHDDDASSGSSRFSSRSSDYSRPSRPSAPKPVFSKDKIGPNQVRALYTFTGEQPGDLSFKKGDIIEIIQRSESHDDWWTGRIGYHEGIFPANYVSLT</sequence>
<dbReference type="Pfam" id="PF04366">
    <property type="entry name" value="Ysc84"/>
    <property type="match status" value="1"/>
</dbReference>
<dbReference type="SMART" id="SM00326">
    <property type="entry name" value="SH3"/>
    <property type="match status" value="1"/>
</dbReference>
<feature type="region of interest" description="Disordered" evidence="4">
    <location>
        <begin position="237"/>
        <end position="373"/>
    </location>
</feature>
<feature type="domain" description="SH3" evidence="5">
    <location>
        <begin position="374"/>
        <end position="433"/>
    </location>
</feature>
<protein>
    <submittedName>
        <fullName evidence="6">Actin cortical patch component Lsb4</fullName>
    </submittedName>
</protein>
<dbReference type="Pfam" id="PF00018">
    <property type="entry name" value="SH3_1"/>
    <property type="match status" value="1"/>
</dbReference>
<dbReference type="InterPro" id="IPR051702">
    <property type="entry name" value="SH3_domain_YSC84-like"/>
</dbReference>
<proteinExistence type="inferred from homology"/>
<accession>S9R8L8</accession>
<evidence type="ECO:0000256" key="1">
    <source>
        <dbReference type="ARBA" id="ARBA00007761"/>
    </source>
</evidence>
<dbReference type="VEuPathDB" id="FungiDB:SOCG_02023"/>
<feature type="compositionally biased region" description="Basic and acidic residues" evidence="4">
    <location>
        <begin position="249"/>
        <end position="260"/>
    </location>
</feature>
<evidence type="ECO:0000256" key="3">
    <source>
        <dbReference type="PROSITE-ProRule" id="PRU00192"/>
    </source>
</evidence>
<dbReference type="HOGENOM" id="CLU_015320_2_0_1"/>
<organism evidence="6 7">
    <name type="scientific">Schizosaccharomyces octosporus (strain yFS286)</name>
    <name type="common">Fission yeast</name>
    <name type="synonym">Octosporomyces octosporus</name>
    <dbReference type="NCBI Taxonomy" id="483514"/>
    <lineage>
        <taxon>Eukaryota</taxon>
        <taxon>Fungi</taxon>
        <taxon>Dikarya</taxon>
        <taxon>Ascomycota</taxon>
        <taxon>Taphrinomycotina</taxon>
        <taxon>Schizosaccharomycetes</taxon>
        <taxon>Schizosaccharomycetales</taxon>
        <taxon>Schizosaccharomycetaceae</taxon>
        <taxon>Schizosaccharomyces</taxon>
    </lineage>
</organism>
<dbReference type="Proteomes" id="UP000016088">
    <property type="component" value="Unassembled WGS sequence"/>
</dbReference>
<dbReference type="Gene3D" id="2.30.30.40">
    <property type="entry name" value="SH3 Domains"/>
    <property type="match status" value="1"/>
</dbReference>
<dbReference type="CDD" id="cd11525">
    <property type="entry name" value="SYLF_SH3YL1_like"/>
    <property type="match status" value="1"/>
</dbReference>
<dbReference type="InterPro" id="IPR033643">
    <property type="entry name" value="SYLF_SH3YL1-like"/>
</dbReference>
<dbReference type="AlphaFoldDB" id="S9R8L8"/>
<dbReference type="GO" id="GO:0051015">
    <property type="term" value="F:actin filament binding"/>
    <property type="evidence" value="ECO:0007669"/>
    <property type="project" value="TreeGrafter"/>
</dbReference>
<evidence type="ECO:0000313" key="6">
    <source>
        <dbReference type="EMBL" id="EPX74540.1"/>
    </source>
</evidence>
<dbReference type="InterPro" id="IPR036028">
    <property type="entry name" value="SH3-like_dom_sf"/>
</dbReference>
<dbReference type="EMBL" id="KE503206">
    <property type="protein sequence ID" value="EPX74540.1"/>
    <property type="molecule type" value="Genomic_DNA"/>
</dbReference>
<dbReference type="PROSITE" id="PS50002">
    <property type="entry name" value="SH3"/>
    <property type="match status" value="1"/>
</dbReference>
<reference evidence="6 7" key="1">
    <citation type="journal article" date="2011" name="Science">
        <title>Comparative functional genomics of the fission yeasts.</title>
        <authorList>
            <person name="Rhind N."/>
            <person name="Chen Z."/>
            <person name="Yassour M."/>
            <person name="Thompson D.A."/>
            <person name="Haas B.J."/>
            <person name="Habib N."/>
            <person name="Wapinski I."/>
            <person name="Roy S."/>
            <person name="Lin M.F."/>
            <person name="Heiman D.I."/>
            <person name="Young S.K."/>
            <person name="Furuya K."/>
            <person name="Guo Y."/>
            <person name="Pidoux A."/>
            <person name="Chen H.M."/>
            <person name="Robbertse B."/>
            <person name="Goldberg J.M."/>
            <person name="Aoki K."/>
            <person name="Bayne E.H."/>
            <person name="Berlin A.M."/>
            <person name="Desjardins C.A."/>
            <person name="Dobbs E."/>
            <person name="Dukaj L."/>
            <person name="Fan L."/>
            <person name="FitzGerald M.G."/>
            <person name="French C."/>
            <person name="Gujja S."/>
            <person name="Hansen K."/>
            <person name="Keifenheim D."/>
            <person name="Levin J.Z."/>
            <person name="Mosher R.A."/>
            <person name="Mueller C.A."/>
            <person name="Pfiffner J."/>
            <person name="Priest M."/>
            <person name="Russ C."/>
            <person name="Smialowska A."/>
            <person name="Swoboda P."/>
            <person name="Sykes S.M."/>
            <person name="Vaughn M."/>
            <person name="Vengrova S."/>
            <person name="Yoder R."/>
            <person name="Zeng Q."/>
            <person name="Allshire R."/>
            <person name="Baulcombe D."/>
            <person name="Birren B.W."/>
            <person name="Brown W."/>
            <person name="Ekwall K."/>
            <person name="Kellis M."/>
            <person name="Leatherwood J."/>
            <person name="Levin H."/>
            <person name="Margalit H."/>
            <person name="Martienssen R."/>
            <person name="Nieduszynski C.A."/>
            <person name="Spatafora J.W."/>
            <person name="Friedman N."/>
            <person name="Dalgaard J.Z."/>
            <person name="Baumann P."/>
            <person name="Niki H."/>
            <person name="Regev A."/>
            <person name="Nusbaum C."/>
        </authorList>
    </citation>
    <scope>NUCLEOTIDE SEQUENCE [LARGE SCALE GENOMIC DNA]</scope>
    <source>
        <strain evidence="7">yFS286</strain>
    </source>
</reference>
<feature type="compositionally biased region" description="Low complexity" evidence="4">
    <location>
        <begin position="343"/>
        <end position="363"/>
    </location>
</feature>
<dbReference type="RefSeq" id="XP_013015971.1">
    <property type="nucleotide sequence ID" value="XM_013160517.1"/>
</dbReference>
<dbReference type="OrthoDB" id="443981at2759"/>
<dbReference type="GO" id="GO:0030479">
    <property type="term" value="C:actin cortical patch"/>
    <property type="evidence" value="ECO:0007669"/>
    <property type="project" value="TreeGrafter"/>
</dbReference>
<dbReference type="GeneID" id="25031001"/>
<dbReference type="PANTHER" id="PTHR15629">
    <property type="entry name" value="SH3YL1 PROTEIN"/>
    <property type="match status" value="1"/>
</dbReference>
<dbReference type="InterPro" id="IPR007461">
    <property type="entry name" value="Ysc84_actin-binding"/>
</dbReference>
<gene>
    <name evidence="6" type="ORF">SOCG_02023</name>
</gene>
<evidence type="ECO:0000256" key="4">
    <source>
        <dbReference type="SAM" id="MobiDB-lite"/>
    </source>
</evidence>
<feature type="compositionally biased region" description="Polar residues" evidence="4">
    <location>
        <begin position="310"/>
        <end position="325"/>
    </location>
</feature>
<keyword evidence="7" id="KW-1185">Reference proteome</keyword>
<keyword evidence="2 3" id="KW-0728">SH3 domain</keyword>
<feature type="compositionally biased region" description="Basic and acidic residues" evidence="4">
    <location>
        <begin position="330"/>
        <end position="341"/>
    </location>
</feature>
<dbReference type="GO" id="GO:0051017">
    <property type="term" value="P:actin filament bundle assembly"/>
    <property type="evidence" value="ECO:0007669"/>
    <property type="project" value="TreeGrafter"/>
</dbReference>
<name>S9R8L8_SCHOY</name>
<dbReference type="GO" id="GO:0051666">
    <property type="term" value="P:actin cortical patch localization"/>
    <property type="evidence" value="ECO:0007669"/>
    <property type="project" value="TreeGrafter"/>
</dbReference>
<evidence type="ECO:0000313" key="7">
    <source>
        <dbReference type="Proteomes" id="UP000016088"/>
    </source>
</evidence>
<dbReference type="PANTHER" id="PTHR15629:SF2">
    <property type="entry name" value="SH3 DOMAIN-CONTAINING YSC84-LIKE PROTEIN 1"/>
    <property type="match status" value="1"/>
</dbReference>
<dbReference type="OMA" id="SNCKARN"/>
<dbReference type="InterPro" id="IPR001452">
    <property type="entry name" value="SH3_domain"/>
</dbReference>
<dbReference type="SUPFAM" id="SSF50044">
    <property type="entry name" value="SH3-domain"/>
    <property type="match status" value="1"/>
</dbReference>
<evidence type="ECO:0000259" key="5">
    <source>
        <dbReference type="PROSITE" id="PS50002"/>
    </source>
</evidence>
<comment type="similarity">
    <text evidence="1">Belongs to the SH3YL1 family.</text>
</comment>
<dbReference type="PRINTS" id="PR00452">
    <property type="entry name" value="SH3DOMAIN"/>
</dbReference>
<dbReference type="FunFam" id="2.30.30.40:FF:000100">
    <property type="entry name" value="SH3 domain-containing YSC84-like protein 1"/>
    <property type="match status" value="1"/>
</dbReference>